<accession>A0A0A9BEU7</accession>
<name>A0A0A9BEU7_ARUDO</name>
<evidence type="ECO:0000313" key="2">
    <source>
        <dbReference type="EMBL" id="JAD60638.1"/>
    </source>
</evidence>
<organism evidence="2">
    <name type="scientific">Arundo donax</name>
    <name type="common">Giant reed</name>
    <name type="synonym">Donax arundinaceus</name>
    <dbReference type="NCBI Taxonomy" id="35708"/>
    <lineage>
        <taxon>Eukaryota</taxon>
        <taxon>Viridiplantae</taxon>
        <taxon>Streptophyta</taxon>
        <taxon>Embryophyta</taxon>
        <taxon>Tracheophyta</taxon>
        <taxon>Spermatophyta</taxon>
        <taxon>Magnoliopsida</taxon>
        <taxon>Liliopsida</taxon>
        <taxon>Poales</taxon>
        <taxon>Poaceae</taxon>
        <taxon>PACMAD clade</taxon>
        <taxon>Arundinoideae</taxon>
        <taxon>Arundineae</taxon>
        <taxon>Arundo</taxon>
    </lineage>
</organism>
<reference evidence="2" key="2">
    <citation type="journal article" date="2015" name="Data Brief">
        <title>Shoot transcriptome of the giant reed, Arundo donax.</title>
        <authorList>
            <person name="Barrero R.A."/>
            <person name="Guerrero F.D."/>
            <person name="Moolhuijzen P."/>
            <person name="Goolsby J.A."/>
            <person name="Tidwell J."/>
            <person name="Bellgard S.E."/>
            <person name="Bellgard M.I."/>
        </authorList>
    </citation>
    <scope>NUCLEOTIDE SEQUENCE</scope>
    <source>
        <tissue evidence="2">Shoot tissue taken approximately 20 cm above the soil surface</tissue>
    </source>
</reference>
<sequence length="48" mass="5549">MLKRNNHLGSNISPTTETPHHDHLKHLKSHPEGFEFKTLTKHIHSTIT</sequence>
<proteinExistence type="predicted"/>
<protein>
    <submittedName>
        <fullName evidence="2">Uncharacterized protein</fullName>
    </submittedName>
</protein>
<evidence type="ECO:0000256" key="1">
    <source>
        <dbReference type="SAM" id="MobiDB-lite"/>
    </source>
</evidence>
<feature type="compositionally biased region" description="Polar residues" evidence="1">
    <location>
        <begin position="7"/>
        <end position="17"/>
    </location>
</feature>
<dbReference type="AlphaFoldDB" id="A0A0A9BEU7"/>
<feature type="region of interest" description="Disordered" evidence="1">
    <location>
        <begin position="1"/>
        <end position="36"/>
    </location>
</feature>
<dbReference type="EMBL" id="GBRH01237257">
    <property type="protein sequence ID" value="JAD60638.1"/>
    <property type="molecule type" value="Transcribed_RNA"/>
</dbReference>
<reference evidence="2" key="1">
    <citation type="submission" date="2014-09" db="EMBL/GenBank/DDBJ databases">
        <authorList>
            <person name="Magalhaes I.L.F."/>
            <person name="Oliveira U."/>
            <person name="Santos F.R."/>
            <person name="Vidigal T.H.D.A."/>
            <person name="Brescovit A.D."/>
            <person name="Santos A.J."/>
        </authorList>
    </citation>
    <scope>NUCLEOTIDE SEQUENCE</scope>
    <source>
        <tissue evidence="2">Shoot tissue taken approximately 20 cm above the soil surface</tissue>
    </source>
</reference>